<evidence type="ECO:0000256" key="3">
    <source>
        <dbReference type="ARBA" id="ARBA00022989"/>
    </source>
</evidence>
<evidence type="ECO:0000313" key="6">
    <source>
        <dbReference type="EMBL" id="KAL0255182.1"/>
    </source>
</evidence>
<dbReference type="PANTHER" id="PTHR48022:SF26">
    <property type="entry name" value="MAJOR FACILITATOR SUPERFAMILY (MFS) PROFILE DOMAIN-CONTAINING PROTEIN-RELATED"/>
    <property type="match status" value="1"/>
</dbReference>
<dbReference type="PANTHER" id="PTHR48022">
    <property type="entry name" value="PLASTIDIC GLUCOSE TRANSPORTER 4"/>
    <property type="match status" value="1"/>
</dbReference>
<comment type="caution">
    <text evidence="6">The sequence shown here is derived from an EMBL/GenBank/DDBJ whole genome shotgun (WGS) entry which is preliminary data.</text>
</comment>
<protein>
    <submittedName>
        <fullName evidence="6">Uncharacterized protein</fullName>
    </submittedName>
</protein>
<dbReference type="Proteomes" id="UP001430584">
    <property type="component" value="Unassembled WGS sequence"/>
</dbReference>
<dbReference type="GeneID" id="92013797"/>
<evidence type="ECO:0000256" key="4">
    <source>
        <dbReference type="ARBA" id="ARBA00023136"/>
    </source>
</evidence>
<keyword evidence="2 5" id="KW-0812">Transmembrane</keyword>
<dbReference type="RefSeq" id="XP_066629053.1">
    <property type="nucleotide sequence ID" value="XM_066781107.1"/>
</dbReference>
<proteinExistence type="predicted"/>
<dbReference type="InterPro" id="IPR036259">
    <property type="entry name" value="MFS_trans_sf"/>
</dbReference>
<dbReference type="SUPFAM" id="SSF103473">
    <property type="entry name" value="MFS general substrate transporter"/>
    <property type="match status" value="1"/>
</dbReference>
<dbReference type="InterPro" id="IPR005828">
    <property type="entry name" value="MFS_sugar_transport-like"/>
</dbReference>
<feature type="transmembrane region" description="Helical" evidence="5">
    <location>
        <begin position="58"/>
        <end position="76"/>
    </location>
</feature>
<keyword evidence="4 5" id="KW-0472">Membrane</keyword>
<dbReference type="InterPro" id="IPR050360">
    <property type="entry name" value="MFS_Sugar_Transporters"/>
</dbReference>
<comment type="subcellular location">
    <subcellularLocation>
        <location evidence="1">Membrane</location>
        <topology evidence="1">Multi-pass membrane protein</topology>
    </subcellularLocation>
</comment>
<evidence type="ECO:0000256" key="2">
    <source>
        <dbReference type="ARBA" id="ARBA00022692"/>
    </source>
</evidence>
<evidence type="ECO:0000256" key="1">
    <source>
        <dbReference type="ARBA" id="ARBA00004141"/>
    </source>
</evidence>
<keyword evidence="7" id="KW-1185">Reference proteome</keyword>
<organism evidence="6 7">
    <name type="scientific">Diplodia seriata</name>
    <dbReference type="NCBI Taxonomy" id="420778"/>
    <lineage>
        <taxon>Eukaryota</taxon>
        <taxon>Fungi</taxon>
        <taxon>Dikarya</taxon>
        <taxon>Ascomycota</taxon>
        <taxon>Pezizomycotina</taxon>
        <taxon>Dothideomycetes</taxon>
        <taxon>Dothideomycetes incertae sedis</taxon>
        <taxon>Botryosphaeriales</taxon>
        <taxon>Botryosphaeriaceae</taxon>
        <taxon>Diplodia</taxon>
    </lineage>
</organism>
<accession>A0ABR3C3J0</accession>
<sequence>MAPGANVRRTDRTRVSHPAYRFVRRRRTHHRSFGNGINTATAPIWQTETSQAKWRGNLVILEMVMNIAGFALVNWINYGLSFRGGSVAWRFPLAFQFFFIFILWATVPWLPESPR</sequence>
<dbReference type="Gene3D" id="1.20.1250.20">
    <property type="entry name" value="MFS general substrate transporter like domains"/>
    <property type="match status" value="1"/>
</dbReference>
<reference evidence="6 7" key="1">
    <citation type="submission" date="2024-02" db="EMBL/GenBank/DDBJ databases">
        <title>De novo assembly and annotation of 12 fungi associated with fruit tree decline syndrome in Ontario, Canada.</title>
        <authorList>
            <person name="Sulman M."/>
            <person name="Ellouze W."/>
            <person name="Ilyukhin E."/>
        </authorList>
    </citation>
    <scope>NUCLEOTIDE SEQUENCE [LARGE SCALE GENOMIC DNA]</scope>
    <source>
        <strain evidence="6 7">FDS-637</strain>
    </source>
</reference>
<keyword evidence="3 5" id="KW-1133">Transmembrane helix</keyword>
<dbReference type="Pfam" id="PF00083">
    <property type="entry name" value="Sugar_tr"/>
    <property type="match status" value="1"/>
</dbReference>
<dbReference type="EMBL" id="JAJVCZ030000010">
    <property type="protein sequence ID" value="KAL0255182.1"/>
    <property type="molecule type" value="Genomic_DNA"/>
</dbReference>
<name>A0ABR3C3J0_9PEZI</name>
<evidence type="ECO:0000313" key="7">
    <source>
        <dbReference type="Proteomes" id="UP001430584"/>
    </source>
</evidence>
<gene>
    <name evidence="6" type="ORF">SLS55_009712</name>
</gene>
<evidence type="ECO:0000256" key="5">
    <source>
        <dbReference type="SAM" id="Phobius"/>
    </source>
</evidence>
<feature type="transmembrane region" description="Helical" evidence="5">
    <location>
        <begin position="88"/>
        <end position="110"/>
    </location>
</feature>